<accession>A0A212PVV3</accession>
<keyword evidence="5" id="KW-1185">Reference proteome</keyword>
<dbReference type="RefSeq" id="WP_088559373.1">
    <property type="nucleotide sequence ID" value="NZ_FYEH01000001.1"/>
</dbReference>
<gene>
    <name evidence="4" type="ORF">SAMN07250955_10123</name>
</gene>
<evidence type="ECO:0000256" key="1">
    <source>
        <dbReference type="ARBA" id="ARBA00022603"/>
    </source>
</evidence>
<keyword evidence="1" id="KW-0489">Methyltransferase</keyword>
<evidence type="ECO:0000313" key="5">
    <source>
        <dbReference type="Proteomes" id="UP000197065"/>
    </source>
</evidence>
<dbReference type="GO" id="GO:0008757">
    <property type="term" value="F:S-adenosylmethionine-dependent methyltransferase activity"/>
    <property type="evidence" value="ECO:0007669"/>
    <property type="project" value="InterPro"/>
</dbReference>
<keyword evidence="2" id="KW-0808">Transferase</keyword>
<dbReference type="InterPro" id="IPR008715">
    <property type="entry name" value="SAM-MeTfrase_NodS-like"/>
</dbReference>
<reference evidence="4 5" key="1">
    <citation type="submission" date="2017-06" db="EMBL/GenBank/DDBJ databases">
        <authorList>
            <person name="Kim H.J."/>
            <person name="Triplett B.A."/>
        </authorList>
    </citation>
    <scope>NUCLEOTIDE SEQUENCE [LARGE SCALE GENOMIC DNA]</scope>
    <source>
        <strain evidence="4 5">B29T1</strain>
    </source>
</reference>
<dbReference type="Gene3D" id="3.40.50.150">
    <property type="entry name" value="Vaccinia Virus protein VP39"/>
    <property type="match status" value="1"/>
</dbReference>
<name>A0A212PVV3_9PROT</name>
<evidence type="ECO:0000256" key="3">
    <source>
        <dbReference type="ARBA" id="ARBA00022691"/>
    </source>
</evidence>
<dbReference type="Proteomes" id="UP000197065">
    <property type="component" value="Unassembled WGS sequence"/>
</dbReference>
<dbReference type="AlphaFoldDB" id="A0A212PVV3"/>
<dbReference type="Pfam" id="PF05401">
    <property type="entry name" value="NodS"/>
    <property type="match status" value="1"/>
</dbReference>
<keyword evidence="3" id="KW-0949">S-adenosyl-L-methionine</keyword>
<dbReference type="GO" id="GO:0032259">
    <property type="term" value="P:methylation"/>
    <property type="evidence" value="ECO:0007669"/>
    <property type="project" value="UniProtKB-KW"/>
</dbReference>
<evidence type="ECO:0000313" key="4">
    <source>
        <dbReference type="EMBL" id="SNB51041.1"/>
    </source>
</evidence>
<proteinExistence type="predicted"/>
<dbReference type="CDD" id="cd02440">
    <property type="entry name" value="AdoMet_MTases"/>
    <property type="match status" value="1"/>
</dbReference>
<dbReference type="OrthoDB" id="116799at2"/>
<dbReference type="PANTHER" id="PTHR43464:SF19">
    <property type="entry name" value="UBIQUINONE BIOSYNTHESIS O-METHYLTRANSFERASE, MITOCHONDRIAL"/>
    <property type="match status" value="1"/>
</dbReference>
<sequence>MSCPAQSLPAGYFERLYADQEDPWSFATSPYEQAKYAATLAALPQRHYASGLEIGCSIGVLTRQLAEHCQSLLAIDAAEAALARARRRNADRQNVTFARLTVPDERPEGSFDLIVLSEVVYYWNLVDIQRVAALVEASLLPGGSVILVHWIKPTDYPLSGDQAVEAFLQATAGFLSPVRQAREENYRLDLLIRRG</sequence>
<dbReference type="PANTHER" id="PTHR43464">
    <property type="entry name" value="METHYLTRANSFERASE"/>
    <property type="match status" value="1"/>
</dbReference>
<organism evidence="4 5">
    <name type="scientific">Arboricoccus pini</name>
    <dbReference type="NCBI Taxonomy" id="1963835"/>
    <lineage>
        <taxon>Bacteria</taxon>
        <taxon>Pseudomonadati</taxon>
        <taxon>Pseudomonadota</taxon>
        <taxon>Alphaproteobacteria</taxon>
        <taxon>Geminicoccales</taxon>
        <taxon>Geminicoccaceae</taxon>
        <taxon>Arboricoccus</taxon>
    </lineage>
</organism>
<dbReference type="EMBL" id="FYEH01000001">
    <property type="protein sequence ID" value="SNB51041.1"/>
    <property type="molecule type" value="Genomic_DNA"/>
</dbReference>
<dbReference type="SUPFAM" id="SSF53335">
    <property type="entry name" value="S-adenosyl-L-methionine-dependent methyltransferases"/>
    <property type="match status" value="1"/>
</dbReference>
<evidence type="ECO:0000256" key="2">
    <source>
        <dbReference type="ARBA" id="ARBA00022679"/>
    </source>
</evidence>
<dbReference type="GO" id="GO:0009312">
    <property type="term" value="P:oligosaccharide biosynthetic process"/>
    <property type="evidence" value="ECO:0007669"/>
    <property type="project" value="InterPro"/>
</dbReference>
<protein>
    <submittedName>
        <fullName evidence="4">Nodulation protein S (NodS)</fullName>
    </submittedName>
</protein>
<dbReference type="InterPro" id="IPR029063">
    <property type="entry name" value="SAM-dependent_MTases_sf"/>
</dbReference>